<proteinExistence type="predicted"/>
<protein>
    <submittedName>
        <fullName evidence="2">Uncharacterized protein</fullName>
    </submittedName>
</protein>
<dbReference type="EMBL" id="VSSQ01001415">
    <property type="protein sequence ID" value="MPM08137.1"/>
    <property type="molecule type" value="Genomic_DNA"/>
</dbReference>
<feature type="region of interest" description="Disordered" evidence="1">
    <location>
        <begin position="162"/>
        <end position="182"/>
    </location>
</feature>
<accession>A0A644WWR1</accession>
<comment type="caution">
    <text evidence="2">The sequence shown here is derived from an EMBL/GenBank/DDBJ whole genome shotgun (WGS) entry which is preliminary data.</text>
</comment>
<dbReference type="AlphaFoldDB" id="A0A644WWR1"/>
<organism evidence="2">
    <name type="scientific">bioreactor metagenome</name>
    <dbReference type="NCBI Taxonomy" id="1076179"/>
    <lineage>
        <taxon>unclassified sequences</taxon>
        <taxon>metagenomes</taxon>
        <taxon>ecological metagenomes</taxon>
    </lineage>
</organism>
<evidence type="ECO:0000313" key="2">
    <source>
        <dbReference type="EMBL" id="MPM08137.1"/>
    </source>
</evidence>
<gene>
    <name evidence="2" type="ORF">SDC9_54449</name>
</gene>
<name>A0A644WWR1_9ZZZZ</name>
<evidence type="ECO:0000256" key="1">
    <source>
        <dbReference type="SAM" id="MobiDB-lite"/>
    </source>
</evidence>
<sequence>MYDGLPEACLTLMPSDGRLIYIERGQSGYHTSNWDTGDSIQNRRIADTYNQKNGIAREQEEAMLNGSLFGWDVPAADPKFHENQPAPEVNSGYAIIRRASIGGIEIVLGQNVKRTEMHVTWRRTPANERNGTPDYYWGHYFENELSAVADFNNRVEKEKLDSKDYAKVRYRSEPPKRTGEER</sequence>
<reference evidence="2" key="1">
    <citation type="submission" date="2019-08" db="EMBL/GenBank/DDBJ databases">
        <authorList>
            <person name="Kucharzyk K."/>
            <person name="Murdoch R.W."/>
            <person name="Higgins S."/>
            <person name="Loffler F."/>
        </authorList>
    </citation>
    <scope>NUCLEOTIDE SEQUENCE</scope>
</reference>